<reference evidence="2 3" key="1">
    <citation type="submission" date="2016-10" db="EMBL/GenBank/DDBJ databases">
        <authorList>
            <person name="de Groot N.N."/>
        </authorList>
    </citation>
    <scope>NUCLEOTIDE SEQUENCE [LARGE SCALE GENOMIC DNA]</scope>
    <source>
        <strain evidence="2 3">DSM 27842</strain>
    </source>
</reference>
<dbReference type="EMBL" id="FODS01000011">
    <property type="protein sequence ID" value="SEO75179.1"/>
    <property type="molecule type" value="Genomic_DNA"/>
</dbReference>
<dbReference type="Proteomes" id="UP000198893">
    <property type="component" value="Unassembled WGS sequence"/>
</dbReference>
<organism evidence="2 3">
    <name type="scientific">Salinihabitans flavidus</name>
    <dbReference type="NCBI Taxonomy" id="569882"/>
    <lineage>
        <taxon>Bacteria</taxon>
        <taxon>Pseudomonadati</taxon>
        <taxon>Pseudomonadota</taxon>
        <taxon>Alphaproteobacteria</taxon>
        <taxon>Rhodobacterales</taxon>
        <taxon>Roseobacteraceae</taxon>
        <taxon>Salinihabitans</taxon>
    </lineage>
</organism>
<protein>
    <submittedName>
        <fullName evidence="2">Uncharacterized protein</fullName>
    </submittedName>
</protein>
<keyword evidence="3" id="KW-1185">Reference proteome</keyword>
<accession>A0A1H8S7Z5</accession>
<name>A0A1H8S7Z5_9RHOB</name>
<evidence type="ECO:0000256" key="1">
    <source>
        <dbReference type="SAM" id="SignalP"/>
    </source>
</evidence>
<feature type="signal peptide" evidence="1">
    <location>
        <begin position="1"/>
        <end position="21"/>
    </location>
</feature>
<proteinExistence type="predicted"/>
<dbReference type="STRING" id="569882.SAMN04490248_11155"/>
<feature type="chain" id="PRO_5011605557" evidence="1">
    <location>
        <begin position="22"/>
        <end position="596"/>
    </location>
</feature>
<gene>
    <name evidence="2" type="ORF">SAMN04490248_11155</name>
</gene>
<evidence type="ECO:0000313" key="3">
    <source>
        <dbReference type="Proteomes" id="UP000198893"/>
    </source>
</evidence>
<dbReference type="AlphaFoldDB" id="A0A1H8S7Z5"/>
<keyword evidence="1" id="KW-0732">Signal</keyword>
<sequence>MLKRVLITLGAAILCVQTALAGPFVVISEGDGPTERVVEYRLSPDGEGLSDNSVEAVLGAMQTERTSAIMQSALNTGFQMFGDGLGAAGGLATIAEHAVMIPSLSTTNNILAYAGLVVTVVQVAGDLRAGEHKSAGVNAYKGTLSFVVSKFGWGALQIGGVSLFVVDVILREVESGARDIYLDRWRPVFARYLREAPEARRSINDWKRIVWNLYLKAESYAGDDSEERRDYFRGALSDEIASYLGKADMASISLYADFDRTGGGTSGLNDEILKDLRETFTFRLEAMLARDVLPEIIERAEERQLRLILERMNRDLRPEMNKPVRLDVTAWGVPSGQVRIPLAEGEWGGPLEPNGTFSMEFTNFAWIKAGLPQKIILDGPDGRQEAPLQVQGDRAVAIFGQPKASLIARSVLTEGRRYCALTRYTLDRTFIDHERREDRDRAPVTLDTATLPDGLVIVGRYDGDTGQWTQASPGVWRYGDQLHLGEPRIDGLSILENCRISLLTPEGEVAQSQCRLARQREWIRGGELRSLRCDSDAEVDLRGVFADVGEGMQYYALDGEVGTMLTQILRRSINEGVEDMSPDMLQGLSGGLPGGN</sequence>
<evidence type="ECO:0000313" key="2">
    <source>
        <dbReference type="EMBL" id="SEO75179.1"/>
    </source>
</evidence>